<protein>
    <recommendedName>
        <fullName evidence="4">HEPN domain-containing protein</fullName>
    </recommendedName>
</protein>
<reference evidence="3" key="2">
    <citation type="submission" date="2016-04" db="EMBL/GenBank/DDBJ databases">
        <title>First Complete Genome Sequence of a Subdivision 6 Acidobacterium.</title>
        <authorList>
            <person name="Huang S."/>
            <person name="Vieira S."/>
            <person name="Bunk B."/>
            <person name="Riedel T."/>
            <person name="Sproeer C."/>
            <person name="Overmann J."/>
        </authorList>
    </citation>
    <scope>NUCLEOTIDE SEQUENCE [LARGE SCALE GENOMIC DNA]</scope>
    <source>
        <strain evidence="3">DSM 100886 HEG_-6_39</strain>
    </source>
</reference>
<accession>A0A143PEV7</accession>
<name>A0A143PEV7_LUTPR</name>
<dbReference type="KEGG" id="abac:LuPra_00205"/>
<dbReference type="PATRIC" id="fig|1813736.3.peg.216"/>
<dbReference type="AlphaFoldDB" id="A0A143PEV7"/>
<evidence type="ECO:0000313" key="3">
    <source>
        <dbReference type="Proteomes" id="UP000076079"/>
    </source>
</evidence>
<evidence type="ECO:0008006" key="4">
    <source>
        <dbReference type="Google" id="ProtNLM"/>
    </source>
</evidence>
<reference evidence="2 3" key="1">
    <citation type="journal article" date="2016" name="Genome Announc.">
        <title>First Complete Genome Sequence of a Subdivision 6 Acidobacterium Strain.</title>
        <authorList>
            <person name="Huang S."/>
            <person name="Vieira S."/>
            <person name="Bunk B."/>
            <person name="Riedel T."/>
            <person name="Sproer C."/>
            <person name="Overmann J."/>
        </authorList>
    </citation>
    <scope>NUCLEOTIDE SEQUENCE [LARGE SCALE GENOMIC DNA]</scope>
    <source>
        <strain evidence="3">DSM 100886 HEG_-6_39</strain>
    </source>
</reference>
<sequence length="146" mass="15945">MTSPSPLERLAGPGNVLGKEPPDAKEFTGLVRSGLARLKDAENAANSLDSRFDLAYSAAHALCLAALRHHGFRPSKRYIVFQVLPATLGLGPEVWRVLSKCHDMRNRTEYEGVLDVDDRLVSDLIGACRKVAGKVRSLPPIPEQSE</sequence>
<proteinExistence type="predicted"/>
<feature type="region of interest" description="Disordered" evidence="1">
    <location>
        <begin position="1"/>
        <end position="23"/>
    </location>
</feature>
<dbReference type="Proteomes" id="UP000076079">
    <property type="component" value="Chromosome"/>
</dbReference>
<organism evidence="2 3">
    <name type="scientific">Luteitalea pratensis</name>
    <dbReference type="NCBI Taxonomy" id="1855912"/>
    <lineage>
        <taxon>Bacteria</taxon>
        <taxon>Pseudomonadati</taxon>
        <taxon>Acidobacteriota</taxon>
        <taxon>Vicinamibacteria</taxon>
        <taxon>Vicinamibacterales</taxon>
        <taxon>Vicinamibacteraceae</taxon>
        <taxon>Luteitalea</taxon>
    </lineage>
</organism>
<dbReference type="EMBL" id="CP015136">
    <property type="protein sequence ID" value="AMY07041.1"/>
    <property type="molecule type" value="Genomic_DNA"/>
</dbReference>
<keyword evidence="3" id="KW-1185">Reference proteome</keyword>
<gene>
    <name evidence="2" type="ORF">LuPra_00205</name>
</gene>
<dbReference type="STRING" id="1855912.LuPra_00205"/>
<evidence type="ECO:0000313" key="2">
    <source>
        <dbReference type="EMBL" id="AMY07041.1"/>
    </source>
</evidence>
<evidence type="ECO:0000256" key="1">
    <source>
        <dbReference type="SAM" id="MobiDB-lite"/>
    </source>
</evidence>